<dbReference type="Pfam" id="PF00595">
    <property type="entry name" value="PDZ"/>
    <property type="match status" value="1"/>
</dbReference>
<dbReference type="PANTHER" id="PTHR32060:SF22">
    <property type="entry name" value="CARBOXYL-TERMINAL-PROCESSING PEPTIDASE 3, CHLOROPLASTIC"/>
    <property type="match status" value="1"/>
</dbReference>
<evidence type="ECO:0000313" key="9">
    <source>
        <dbReference type="EMBL" id="TDP40678.1"/>
    </source>
</evidence>
<dbReference type="SUPFAM" id="SSF52096">
    <property type="entry name" value="ClpP/crotonase"/>
    <property type="match status" value="1"/>
</dbReference>
<dbReference type="NCBIfam" id="TIGR00225">
    <property type="entry name" value="prc"/>
    <property type="match status" value="1"/>
</dbReference>
<dbReference type="GO" id="GO:0008236">
    <property type="term" value="F:serine-type peptidase activity"/>
    <property type="evidence" value="ECO:0007669"/>
    <property type="project" value="UniProtKB-KW"/>
</dbReference>
<gene>
    <name evidence="9" type="ORF">DEU29_101227</name>
</gene>
<dbReference type="SMART" id="SM00245">
    <property type="entry name" value="TSPc"/>
    <property type="match status" value="1"/>
</dbReference>
<dbReference type="InterPro" id="IPR004447">
    <property type="entry name" value="Peptidase_S41A"/>
</dbReference>
<dbReference type="NCBIfam" id="NF008388">
    <property type="entry name" value="PRK11186.1"/>
    <property type="match status" value="1"/>
</dbReference>
<dbReference type="AlphaFoldDB" id="A0A4R6PQ99"/>
<dbReference type="EMBL" id="SNXI01000001">
    <property type="protein sequence ID" value="TDP40678.1"/>
    <property type="molecule type" value="Genomic_DNA"/>
</dbReference>
<dbReference type="SUPFAM" id="SSF50156">
    <property type="entry name" value="PDZ domain-like"/>
    <property type="match status" value="1"/>
</dbReference>
<dbReference type="InterPro" id="IPR036034">
    <property type="entry name" value="PDZ_sf"/>
</dbReference>
<evidence type="ECO:0000256" key="5">
    <source>
        <dbReference type="RuleBase" id="RU004404"/>
    </source>
</evidence>
<feature type="domain" description="Tail specific protease" evidence="8">
    <location>
        <begin position="335"/>
        <end position="541"/>
    </location>
</feature>
<dbReference type="Gene3D" id="2.30.42.10">
    <property type="match status" value="1"/>
</dbReference>
<protein>
    <submittedName>
        <fullName evidence="9">S41A family C-terminal processing peptidase-1</fullName>
    </submittedName>
</protein>
<keyword evidence="3 5" id="KW-0378">Hydrolase</keyword>
<dbReference type="CDD" id="cd06782">
    <property type="entry name" value="cpPDZ_CPP-like"/>
    <property type="match status" value="1"/>
</dbReference>
<evidence type="ECO:0000256" key="2">
    <source>
        <dbReference type="ARBA" id="ARBA00022670"/>
    </source>
</evidence>
<dbReference type="SMART" id="SM00228">
    <property type="entry name" value="PDZ"/>
    <property type="match status" value="1"/>
</dbReference>
<accession>A0A4R6PQ99</accession>
<evidence type="ECO:0000313" key="10">
    <source>
        <dbReference type="Proteomes" id="UP000295531"/>
    </source>
</evidence>
<dbReference type="Gene3D" id="3.30.750.44">
    <property type="match status" value="1"/>
</dbReference>
<dbReference type="InterPro" id="IPR040573">
    <property type="entry name" value="TSP_N"/>
</dbReference>
<comment type="similarity">
    <text evidence="1 5">Belongs to the peptidase S41A family.</text>
</comment>
<evidence type="ECO:0000256" key="1">
    <source>
        <dbReference type="ARBA" id="ARBA00009179"/>
    </source>
</evidence>
<dbReference type="Pfam" id="PF11818">
    <property type="entry name" value="DUF3340"/>
    <property type="match status" value="1"/>
</dbReference>
<organism evidence="9 10">
    <name type="scientific">Idiomarina aquatica</name>
    <dbReference type="NCBI Taxonomy" id="1327752"/>
    <lineage>
        <taxon>Bacteria</taxon>
        <taxon>Pseudomonadati</taxon>
        <taxon>Pseudomonadota</taxon>
        <taxon>Gammaproteobacteria</taxon>
        <taxon>Alteromonadales</taxon>
        <taxon>Idiomarinaceae</taxon>
        <taxon>Idiomarina</taxon>
    </lineage>
</organism>
<dbReference type="InterPro" id="IPR029045">
    <property type="entry name" value="ClpP/crotonase-like_dom_sf"/>
</dbReference>
<dbReference type="GO" id="GO:0007165">
    <property type="term" value="P:signal transduction"/>
    <property type="evidence" value="ECO:0007669"/>
    <property type="project" value="TreeGrafter"/>
</dbReference>
<dbReference type="Pfam" id="PF03572">
    <property type="entry name" value="Peptidase_S41"/>
    <property type="match status" value="1"/>
</dbReference>
<name>A0A4R6PQ99_9GAMM</name>
<dbReference type="InterPro" id="IPR001478">
    <property type="entry name" value="PDZ"/>
</dbReference>
<evidence type="ECO:0000259" key="7">
    <source>
        <dbReference type="SMART" id="SM00228"/>
    </source>
</evidence>
<evidence type="ECO:0000256" key="4">
    <source>
        <dbReference type="ARBA" id="ARBA00022825"/>
    </source>
</evidence>
<dbReference type="GO" id="GO:0006508">
    <property type="term" value="P:proteolysis"/>
    <property type="evidence" value="ECO:0007669"/>
    <property type="project" value="UniProtKB-KW"/>
</dbReference>
<dbReference type="PANTHER" id="PTHR32060">
    <property type="entry name" value="TAIL-SPECIFIC PROTEASE"/>
    <property type="match status" value="1"/>
</dbReference>
<keyword evidence="10" id="KW-1185">Reference proteome</keyword>
<dbReference type="InterPro" id="IPR020992">
    <property type="entry name" value="Tail_Prtase_C"/>
</dbReference>
<evidence type="ECO:0000256" key="3">
    <source>
        <dbReference type="ARBA" id="ARBA00022801"/>
    </source>
</evidence>
<dbReference type="Pfam" id="PF17804">
    <property type="entry name" value="TSP_NTD"/>
    <property type="match status" value="1"/>
</dbReference>
<proteinExistence type="inferred from homology"/>
<keyword evidence="6" id="KW-0732">Signal</keyword>
<evidence type="ECO:0000259" key="8">
    <source>
        <dbReference type="SMART" id="SM00245"/>
    </source>
</evidence>
<sequence>MKYSVFKKSALALMLVSPSLLAIPPAHQVSELPELEQESHHDTAAERATAYFTRYHFSQPSLNDALSEQIHERYLKLLDYNKMFLLQSDIEASQEYATLYDDMLSSGELDVAYDLYQTSLKRRFQRYEYALSLLDEEQPMDFTVADDKYYYDREEQPWASSTEELNDLWYARVKYDALNLKLAGKEWPEIVETLGKRYNSALNRLTKSKSEDVFQTLLNAFARSVEAHTSYLSPQNSERFRQNMNLELEGIGAVLQSEYDYTVIRSLVPGGPADKTDELSPEDKIIGVGQGVGEDAEDFVDVIGMRLDDVVDMIKGPKGTQVRLQILEASQGAGGTPKVVEITRDKVKLEDRQAKLDIKTMDDGPYQGRTMGVIEIPGFYNNLTADVRELLEQVKDENVEGVMVDLRGNGGGSLAESINLTGLFIDQGPVVQVSDGRGQVDVSSDRDGKTYYDGPLVVMVDRYSASASEIFAAAMQDYERALVVGENTFGKGTVQQHRGLARRFDFFDEPLGSVQYTIAKFYRINGGSTQLKGVQPDIVLPSYVEASEWGESKEENALPWDQIDKAPYKPVNQVAEEELPQLQRAANERIENDPEFDYIFDDIERIRAEQDKTWVSLDINARKAEQEEQKALRLKRINDRLTRLGKEPLDSVDAIDELDEEILEVDPYLEQAMAIGFDYIDETKLASNKAS</sequence>
<dbReference type="Proteomes" id="UP000295531">
    <property type="component" value="Unassembled WGS sequence"/>
</dbReference>
<feature type="chain" id="PRO_5020280464" evidence="6">
    <location>
        <begin position="23"/>
        <end position="691"/>
    </location>
</feature>
<feature type="signal peptide" evidence="6">
    <location>
        <begin position="1"/>
        <end position="22"/>
    </location>
</feature>
<dbReference type="RefSeq" id="WP_133538352.1">
    <property type="nucleotide sequence ID" value="NZ_SNXI01000001.1"/>
</dbReference>
<keyword evidence="4 5" id="KW-0720">Serine protease</keyword>
<dbReference type="OrthoDB" id="9812068at2"/>
<evidence type="ECO:0000256" key="6">
    <source>
        <dbReference type="SAM" id="SignalP"/>
    </source>
</evidence>
<reference evidence="9 10" key="1">
    <citation type="submission" date="2019-03" db="EMBL/GenBank/DDBJ databases">
        <title>Freshwater and sediment microbial communities from various areas in North America, analyzing microbe dynamics in response to fracking.</title>
        <authorList>
            <person name="Lamendella R."/>
        </authorList>
    </citation>
    <scope>NUCLEOTIDE SEQUENCE [LARGE SCALE GENOMIC DNA]</scope>
    <source>
        <strain evidence="9 10">18_TX</strain>
    </source>
</reference>
<dbReference type="Gene3D" id="3.90.226.10">
    <property type="entry name" value="2-enoyl-CoA Hydratase, Chain A, domain 1"/>
    <property type="match status" value="1"/>
</dbReference>
<comment type="caution">
    <text evidence="9">The sequence shown here is derived from an EMBL/GenBank/DDBJ whole genome shotgun (WGS) entry which is preliminary data.</text>
</comment>
<dbReference type="FunFam" id="3.90.226.10:FF:000090">
    <property type="entry name" value="Tail-specific protease"/>
    <property type="match status" value="1"/>
</dbReference>
<dbReference type="InterPro" id="IPR005151">
    <property type="entry name" value="Tail-specific_protease"/>
</dbReference>
<dbReference type="GO" id="GO:0004175">
    <property type="term" value="F:endopeptidase activity"/>
    <property type="evidence" value="ECO:0007669"/>
    <property type="project" value="TreeGrafter"/>
</dbReference>
<dbReference type="GO" id="GO:0030288">
    <property type="term" value="C:outer membrane-bounded periplasmic space"/>
    <property type="evidence" value="ECO:0007669"/>
    <property type="project" value="TreeGrafter"/>
</dbReference>
<feature type="domain" description="PDZ" evidence="7">
    <location>
        <begin position="249"/>
        <end position="330"/>
    </location>
</feature>
<keyword evidence="2 5" id="KW-0645">Protease</keyword>
<dbReference type="CDD" id="cd07560">
    <property type="entry name" value="Peptidase_S41_CPP"/>
    <property type="match status" value="1"/>
</dbReference>